<dbReference type="SUPFAM" id="SSF46785">
    <property type="entry name" value="Winged helix' DNA-binding domain"/>
    <property type="match status" value="1"/>
</dbReference>
<keyword evidence="2" id="KW-0238">DNA-binding</keyword>
<dbReference type="Gene3D" id="1.10.10.10">
    <property type="entry name" value="Winged helix-like DNA-binding domain superfamily/Winged helix DNA-binding domain"/>
    <property type="match status" value="1"/>
</dbReference>
<dbReference type="Proteomes" id="UP000236311">
    <property type="component" value="Unassembled WGS sequence"/>
</dbReference>
<keyword evidence="3" id="KW-0804">Transcription</keyword>
<dbReference type="InterPro" id="IPR000524">
    <property type="entry name" value="Tscrpt_reg_HTH_GntR"/>
</dbReference>
<evidence type="ECO:0000259" key="4">
    <source>
        <dbReference type="PROSITE" id="PS50949"/>
    </source>
</evidence>
<feature type="domain" description="HTH gntR-type" evidence="4">
    <location>
        <begin position="34"/>
        <end position="102"/>
    </location>
</feature>
<dbReference type="GO" id="GO:0003700">
    <property type="term" value="F:DNA-binding transcription factor activity"/>
    <property type="evidence" value="ECO:0007669"/>
    <property type="project" value="InterPro"/>
</dbReference>
<proteinExistence type="predicted"/>
<dbReference type="InterPro" id="IPR036390">
    <property type="entry name" value="WH_DNA-bd_sf"/>
</dbReference>
<accession>A0A2K4ZCA9</accession>
<dbReference type="CDD" id="cd07377">
    <property type="entry name" value="WHTH_GntR"/>
    <property type="match status" value="1"/>
</dbReference>
<dbReference type="AlphaFoldDB" id="A0A2K4ZCA9"/>
<gene>
    <name evidence="5" type="primary">ytrA_2</name>
    <name evidence="5" type="ORF">AMURIS_00811</name>
</gene>
<keyword evidence="6" id="KW-1185">Reference proteome</keyword>
<dbReference type="PANTHER" id="PTHR38445">
    <property type="entry name" value="HTH-TYPE TRANSCRIPTIONAL REPRESSOR YTRA"/>
    <property type="match status" value="1"/>
</dbReference>
<dbReference type="SMART" id="SM00345">
    <property type="entry name" value="HTH_GNTR"/>
    <property type="match status" value="1"/>
</dbReference>
<dbReference type="Pfam" id="PF00392">
    <property type="entry name" value="GntR"/>
    <property type="match status" value="1"/>
</dbReference>
<dbReference type="GO" id="GO:0003677">
    <property type="term" value="F:DNA binding"/>
    <property type="evidence" value="ECO:0007669"/>
    <property type="project" value="UniProtKB-KW"/>
</dbReference>
<keyword evidence="1" id="KW-0805">Transcription regulation</keyword>
<protein>
    <submittedName>
        <fullName evidence="5">HTH-type transcriptional repressor YtrA</fullName>
    </submittedName>
</protein>
<dbReference type="PROSITE" id="PS50949">
    <property type="entry name" value="HTH_GNTR"/>
    <property type="match status" value="1"/>
</dbReference>
<evidence type="ECO:0000256" key="3">
    <source>
        <dbReference type="ARBA" id="ARBA00023163"/>
    </source>
</evidence>
<sequence length="149" mass="16677">MDETLNSVYDDKSIGICRMIVRREIMVWNLDADRPIYSQLVEKLQLQIISGHYPPGGKLPSVRELAAEAAVNPNTMQKAFAELERGGLIVTQSTNGRTVTEDTELLRRSRLLLAQKHVDMFLDKMRGLGYTIDEAIAALDRMKGGTADE</sequence>
<evidence type="ECO:0000313" key="6">
    <source>
        <dbReference type="Proteomes" id="UP000236311"/>
    </source>
</evidence>
<evidence type="ECO:0000313" key="5">
    <source>
        <dbReference type="EMBL" id="SOY28103.1"/>
    </source>
</evidence>
<dbReference type="InterPro" id="IPR036388">
    <property type="entry name" value="WH-like_DNA-bd_sf"/>
</dbReference>
<name>A0A2K4ZCA9_9FIRM</name>
<evidence type="ECO:0000256" key="2">
    <source>
        <dbReference type="ARBA" id="ARBA00023125"/>
    </source>
</evidence>
<evidence type="ECO:0000256" key="1">
    <source>
        <dbReference type="ARBA" id="ARBA00023015"/>
    </source>
</evidence>
<reference evidence="5 6" key="1">
    <citation type="submission" date="2018-01" db="EMBL/GenBank/DDBJ databases">
        <authorList>
            <person name="Gaut B.S."/>
            <person name="Morton B.R."/>
            <person name="Clegg M.T."/>
            <person name="Duvall M.R."/>
        </authorList>
    </citation>
    <scope>NUCLEOTIDE SEQUENCE [LARGE SCALE GENOMIC DNA]</scope>
    <source>
        <strain evidence="5">GP69</strain>
    </source>
</reference>
<dbReference type="EMBL" id="OFSM01000003">
    <property type="protein sequence ID" value="SOY28103.1"/>
    <property type="molecule type" value="Genomic_DNA"/>
</dbReference>
<organism evidence="5 6">
    <name type="scientific">Acetatifactor muris</name>
    <dbReference type="NCBI Taxonomy" id="879566"/>
    <lineage>
        <taxon>Bacteria</taxon>
        <taxon>Bacillati</taxon>
        <taxon>Bacillota</taxon>
        <taxon>Clostridia</taxon>
        <taxon>Lachnospirales</taxon>
        <taxon>Lachnospiraceae</taxon>
        <taxon>Acetatifactor</taxon>
    </lineage>
</organism>
<dbReference type="PANTHER" id="PTHR38445:SF6">
    <property type="entry name" value="GNTR-FAMILY TRANSCRIPTIONAL REGULATOR"/>
    <property type="match status" value="1"/>
</dbReference>